<dbReference type="FunFam" id="3.40.50.10810:FF:000019">
    <property type="entry name" value="DNA excision repair protein ERCC-6-like 2 isoform X1"/>
    <property type="match status" value="1"/>
</dbReference>
<dbReference type="InterPro" id="IPR001650">
    <property type="entry name" value="Helicase_C-like"/>
</dbReference>
<evidence type="ECO:0000256" key="4">
    <source>
        <dbReference type="ARBA" id="ARBA00023242"/>
    </source>
</evidence>
<reference evidence="8" key="1">
    <citation type="thesis" date="2020" institute="ProQuest LLC" country="789 East Eisenhower Parkway, Ann Arbor, MI, USA">
        <title>Comparative Genomics and Chromosome Evolution.</title>
        <authorList>
            <person name="Mudd A.B."/>
        </authorList>
    </citation>
    <scope>NUCLEOTIDE SEQUENCE</scope>
    <source>
        <strain evidence="8">HN-11 Male</strain>
        <tissue evidence="8">Kidney and liver</tissue>
    </source>
</reference>
<evidence type="ECO:0000256" key="5">
    <source>
        <dbReference type="SAM" id="MobiDB-lite"/>
    </source>
</evidence>
<dbReference type="Pfam" id="PF00176">
    <property type="entry name" value="SNF2-rel_dom"/>
    <property type="match status" value="2"/>
</dbReference>
<dbReference type="InterPro" id="IPR057931">
    <property type="entry name" value="RHH_ERCC6L2"/>
</dbReference>
<dbReference type="GO" id="GO:0004386">
    <property type="term" value="F:helicase activity"/>
    <property type="evidence" value="ECO:0007669"/>
    <property type="project" value="UniProtKB-KW"/>
</dbReference>
<dbReference type="InterPro" id="IPR014001">
    <property type="entry name" value="Helicase_ATP-bd"/>
</dbReference>
<dbReference type="InterPro" id="IPR049730">
    <property type="entry name" value="SNF2/RAD54-like_C"/>
</dbReference>
<evidence type="ECO:0000313" key="8">
    <source>
        <dbReference type="EMBL" id="KAG9486853.1"/>
    </source>
</evidence>
<dbReference type="AlphaFoldDB" id="A0A8J6FFJ7"/>
<keyword evidence="9" id="KW-1185">Reference proteome</keyword>
<name>A0A8J6FFJ7_ELECQ</name>
<evidence type="ECO:0008006" key="10">
    <source>
        <dbReference type="Google" id="ProtNLM"/>
    </source>
</evidence>
<dbReference type="PROSITE" id="PS51192">
    <property type="entry name" value="HELICASE_ATP_BIND_1"/>
    <property type="match status" value="1"/>
</dbReference>
<dbReference type="Pfam" id="PF14773">
    <property type="entry name" value="VIGSSK"/>
    <property type="match status" value="1"/>
</dbReference>
<sequence>MPSGILLQQVRLRTLIPRLASHVDEICQKYRPHGTANPSLRRRFPGHSMSFFFPVAAALFSMGVPSATEKRAAKPLKNRRLSAAGLWQPDARCLAPYSEDGELREAIIKSVGHIDAVVSFSDATEKTVPVSRLCKVSTSWNSSMFDDEDLEKPHFQGKKPSSPAEDFPLSEAGVCIPYTINRYLRDYQREGVRFLYDHYVRSTGCILGDDMGLGKTVQVFLIVSPLSVLFNWRDELETWGYFKLTVIHGNRKDFELVRLRQGKYEIALTTYETLRLCLDDLNSIEWSAVIVDEVHKIKNPKARVTEVMKALRCKIRIGLTGTILQNNMEELWCVMDWAVPGCLGGRTQFIEEYSHPIELGQRHNATKRELATGRKVMQKLALKMSSLFLRRTKALISSQLPRKEDRTVYCSLSEFQKAIYQAVLETPDLRLVLRGGERCSCNSGKRRRNCCYKETPHGESVKTLYFSYLAILRKVANHAALLQSDSSTSKKQEYHIQRICSEVFSKFPEFVQQSKEAAFETISDPKYSGKMKVLQQLLNHCRKNKDKILLFSFSTKLLGVLERYCMATGLEYRRLDGATKAEDRVKIVKEFNSMQDVNICLVSTMAGGLGLNFVGANVVVVFDPTWNPANDLQAIDRAYRIGQCRDVKVLRLISLGTVEEIIYLRQVYKQQLHCATIGNENAKRYFKAVQGSKEHKGELFGVHNLFKLRIEGTCLTRDILEKLRPPVQGDRISHAGARSGIRPCPQHCGTSTYPSRSSSGLLFSSLRMHAEACRRKYGVAEVAYIHSNQNVVGSSKAENRMSRWAVRDVFEFNQFSQLPANITAPALEKCNLANKDGLSQQGSMETPEDTSQQMSPVVHKEKKVLRSGDTMFVLGSTPEVVRKRHFSQMVAFFKMASAEELAHHLVSIKSHVRQAMLREYYARRYSEVEDLYPNKILLTKNERKESKSKVKNNVIKMKRNKSIVLSPNYTNKETEPVDFDISDDCELKTEINPTKKNHLPDMRNTEPSLSMSMEKSSNYHESKQSLHTDLKITESSTSFSKEINDVTEDHLLKHKNLPRKMKRDLVSDLLGDTSILDDLFTSQSNHRSAVLPMPSQGEPATTKPRRHSKDFWDILSEQNDESINRLTDLSVIKKACETSILPSVSKKDSSNDSLWVKNEKFLWRKKENAQD</sequence>
<dbReference type="InterPro" id="IPR000330">
    <property type="entry name" value="SNF2_N"/>
</dbReference>
<evidence type="ECO:0000259" key="7">
    <source>
        <dbReference type="PROSITE" id="PS51194"/>
    </source>
</evidence>
<dbReference type="CDD" id="cd18793">
    <property type="entry name" value="SF2_C_SNF"/>
    <property type="match status" value="1"/>
</dbReference>
<proteinExistence type="predicted"/>
<dbReference type="Proteomes" id="UP000770717">
    <property type="component" value="Unassembled WGS sequence"/>
</dbReference>
<dbReference type="Gene3D" id="2.30.30.140">
    <property type="match status" value="1"/>
</dbReference>
<comment type="subcellular location">
    <subcellularLocation>
        <location evidence="1">Nucleus</location>
    </subcellularLocation>
</comment>
<evidence type="ECO:0000256" key="2">
    <source>
        <dbReference type="ARBA" id="ARBA00022801"/>
    </source>
</evidence>
<protein>
    <recommendedName>
        <fullName evidence="10">DNA excision repair protein ERCC-6-like 2</fullName>
    </recommendedName>
</protein>
<keyword evidence="3" id="KW-0347">Helicase</keyword>
<dbReference type="Gene3D" id="3.40.50.300">
    <property type="entry name" value="P-loop containing nucleotide triphosphate hydrolases"/>
    <property type="match status" value="1"/>
</dbReference>
<keyword evidence="3" id="KW-0547">Nucleotide-binding</keyword>
<dbReference type="InterPro" id="IPR029256">
    <property type="entry name" value="Heliccase-ass-bd"/>
</dbReference>
<comment type="caution">
    <text evidence="8">The sequence shown here is derived from an EMBL/GenBank/DDBJ whole genome shotgun (WGS) entry which is preliminary data.</text>
</comment>
<feature type="region of interest" description="Disordered" evidence="5">
    <location>
        <begin position="837"/>
        <end position="856"/>
    </location>
</feature>
<dbReference type="SUPFAM" id="SSF52540">
    <property type="entry name" value="P-loop containing nucleoside triphosphate hydrolases"/>
    <property type="match status" value="2"/>
</dbReference>
<feature type="domain" description="Helicase ATP-binding" evidence="6">
    <location>
        <begin position="196"/>
        <end position="341"/>
    </location>
</feature>
<feature type="domain" description="Helicase C-terminal" evidence="7">
    <location>
        <begin position="533"/>
        <end position="690"/>
    </location>
</feature>
<keyword evidence="3" id="KW-0067">ATP-binding</keyword>
<dbReference type="GO" id="GO:0016787">
    <property type="term" value="F:hydrolase activity"/>
    <property type="evidence" value="ECO:0007669"/>
    <property type="project" value="UniProtKB-KW"/>
</dbReference>
<evidence type="ECO:0000259" key="6">
    <source>
        <dbReference type="PROSITE" id="PS51192"/>
    </source>
</evidence>
<keyword evidence="2" id="KW-0378">Hydrolase</keyword>
<evidence type="ECO:0000313" key="9">
    <source>
        <dbReference type="Proteomes" id="UP000770717"/>
    </source>
</evidence>
<keyword evidence="4" id="KW-0539">Nucleus</keyword>
<dbReference type="Pfam" id="PF00271">
    <property type="entry name" value="Helicase_C"/>
    <property type="match status" value="1"/>
</dbReference>
<accession>A0A8J6FFJ7</accession>
<evidence type="ECO:0000256" key="1">
    <source>
        <dbReference type="ARBA" id="ARBA00004123"/>
    </source>
</evidence>
<dbReference type="PROSITE" id="PS51194">
    <property type="entry name" value="HELICASE_CTER"/>
    <property type="match status" value="1"/>
</dbReference>
<dbReference type="Gene3D" id="3.40.50.10810">
    <property type="entry name" value="Tandem AAA-ATPase domain"/>
    <property type="match status" value="1"/>
</dbReference>
<evidence type="ECO:0000256" key="3">
    <source>
        <dbReference type="ARBA" id="ARBA00022806"/>
    </source>
</evidence>
<dbReference type="InterPro" id="IPR038718">
    <property type="entry name" value="SNF2-like_sf"/>
</dbReference>
<dbReference type="GO" id="GO:0005524">
    <property type="term" value="F:ATP binding"/>
    <property type="evidence" value="ECO:0007669"/>
    <property type="project" value="InterPro"/>
</dbReference>
<gene>
    <name evidence="8" type="ORF">GDO78_006966</name>
</gene>
<dbReference type="PANTHER" id="PTHR45629:SF7">
    <property type="entry name" value="DNA EXCISION REPAIR PROTEIN ERCC-6-RELATED"/>
    <property type="match status" value="1"/>
</dbReference>
<dbReference type="GO" id="GO:0005634">
    <property type="term" value="C:nucleus"/>
    <property type="evidence" value="ECO:0007669"/>
    <property type="project" value="UniProtKB-SubCell"/>
</dbReference>
<dbReference type="OrthoDB" id="448448at2759"/>
<dbReference type="InterPro" id="IPR027417">
    <property type="entry name" value="P-loop_NTPase"/>
</dbReference>
<dbReference type="SMART" id="SM00487">
    <property type="entry name" value="DEXDc"/>
    <property type="match status" value="1"/>
</dbReference>
<dbReference type="Pfam" id="PF25806">
    <property type="entry name" value="RHH_ERCC6L2"/>
    <property type="match status" value="1"/>
</dbReference>
<dbReference type="PANTHER" id="PTHR45629">
    <property type="entry name" value="SNF2/RAD54 FAMILY MEMBER"/>
    <property type="match status" value="1"/>
</dbReference>
<organism evidence="8 9">
    <name type="scientific">Eleutherodactylus coqui</name>
    <name type="common">Puerto Rican coqui</name>
    <dbReference type="NCBI Taxonomy" id="57060"/>
    <lineage>
        <taxon>Eukaryota</taxon>
        <taxon>Metazoa</taxon>
        <taxon>Chordata</taxon>
        <taxon>Craniata</taxon>
        <taxon>Vertebrata</taxon>
        <taxon>Euteleostomi</taxon>
        <taxon>Amphibia</taxon>
        <taxon>Batrachia</taxon>
        <taxon>Anura</taxon>
        <taxon>Neobatrachia</taxon>
        <taxon>Hyloidea</taxon>
        <taxon>Eleutherodactylidae</taxon>
        <taxon>Eleutherodactylinae</taxon>
        <taxon>Eleutherodactylus</taxon>
        <taxon>Eleutherodactylus</taxon>
    </lineage>
</organism>
<dbReference type="InterPro" id="IPR050496">
    <property type="entry name" value="SNF2_RAD54_helicase_repair"/>
</dbReference>
<dbReference type="SMART" id="SM00490">
    <property type="entry name" value="HELICc"/>
    <property type="match status" value="1"/>
</dbReference>
<feature type="compositionally biased region" description="Polar residues" evidence="5">
    <location>
        <begin position="837"/>
        <end position="855"/>
    </location>
</feature>
<dbReference type="EMBL" id="WNTK01000003">
    <property type="protein sequence ID" value="KAG9486853.1"/>
    <property type="molecule type" value="Genomic_DNA"/>
</dbReference>